<dbReference type="Gene3D" id="2.40.50.140">
    <property type="entry name" value="Nucleic acid-binding proteins"/>
    <property type="match status" value="1"/>
</dbReference>
<evidence type="ECO:0000256" key="1">
    <source>
        <dbReference type="SAM" id="Phobius"/>
    </source>
</evidence>
<dbReference type="Proteomes" id="UP001151071">
    <property type="component" value="Unassembled WGS sequence"/>
</dbReference>
<comment type="caution">
    <text evidence="3">The sequence shown here is derived from an EMBL/GenBank/DDBJ whole genome shotgun (WGS) entry which is preliminary data.</text>
</comment>
<dbReference type="Pfam" id="PF25842">
    <property type="entry name" value="NfeD_TM"/>
    <property type="match status" value="1"/>
</dbReference>
<organism evidence="3 4">
    <name type="scientific">Brevibacillus thermoruber</name>
    <dbReference type="NCBI Taxonomy" id="33942"/>
    <lineage>
        <taxon>Bacteria</taxon>
        <taxon>Bacillati</taxon>
        <taxon>Bacillota</taxon>
        <taxon>Bacilli</taxon>
        <taxon>Bacillales</taxon>
        <taxon>Paenibacillaceae</taxon>
        <taxon>Brevibacillus</taxon>
    </lineage>
</organism>
<keyword evidence="1" id="KW-0472">Membrane</keyword>
<dbReference type="RefSeq" id="WP_271139518.1">
    <property type="nucleotide sequence ID" value="NZ_JAPYYP010000003.1"/>
</dbReference>
<feature type="domain" description="Membrane protein NfeD2 N-terminal transmembrane" evidence="2">
    <location>
        <begin position="4"/>
        <end position="99"/>
    </location>
</feature>
<dbReference type="InterPro" id="IPR058653">
    <property type="entry name" value="NfeD2_TM"/>
</dbReference>
<protein>
    <submittedName>
        <fullName evidence="3">DUF1449 family protein</fullName>
    </submittedName>
</protein>
<evidence type="ECO:0000313" key="4">
    <source>
        <dbReference type="Proteomes" id="UP001151071"/>
    </source>
</evidence>
<keyword evidence="4" id="KW-1185">Reference proteome</keyword>
<dbReference type="InterPro" id="IPR012340">
    <property type="entry name" value="NA-bd_OB-fold"/>
</dbReference>
<reference evidence="3" key="1">
    <citation type="submission" date="2022-12" db="EMBL/GenBank/DDBJ databases">
        <title>Draft genome sequence of the thermophilic strain Brevibacillus thermoruber HT42, isolated from Los Humeros, Puebla, Mexico, with biotechnological potential.</title>
        <authorList>
            <person name="Lara Sanchez J."/>
            <person name="Solis Palacios R."/>
            <person name="Bustos Baena A.S."/>
            <person name="Ruz Baez A.E."/>
            <person name="Espinosa Luna G."/>
            <person name="Oliart Ros R.M."/>
        </authorList>
    </citation>
    <scope>NUCLEOTIDE SEQUENCE</scope>
    <source>
        <strain evidence="3">HT42</strain>
    </source>
</reference>
<sequence length="179" mass="19076">MGVMDTVYLICMAFGLVYTLMTLFWGGAVSDWLEQAHLPVLQPVLLVSGITAFGAAGLLLSRLTSFSAWTVLGLAAAGGAALAVLAYFVWVEPMAKAENSTGYSMQQLVGQIGEVWTSIPSGGLGEVLIAMVAGTTHHMAASVDGEPIREGTRVVVVEVRDHVLHVTPFPHYEEKESML</sequence>
<gene>
    <name evidence="3" type="ORF">O3V59_03640</name>
</gene>
<evidence type="ECO:0000259" key="2">
    <source>
        <dbReference type="Pfam" id="PF25842"/>
    </source>
</evidence>
<keyword evidence="1" id="KW-1133">Transmembrane helix</keyword>
<name>A0A9X3TN63_9BACL</name>
<accession>A0A9X3TN63</accession>
<evidence type="ECO:0000313" key="3">
    <source>
        <dbReference type="EMBL" id="MDA5107442.1"/>
    </source>
</evidence>
<dbReference type="AlphaFoldDB" id="A0A9X3TN63"/>
<feature type="transmembrane region" description="Helical" evidence="1">
    <location>
        <begin position="6"/>
        <end position="28"/>
    </location>
</feature>
<keyword evidence="1" id="KW-0812">Transmembrane</keyword>
<proteinExistence type="predicted"/>
<dbReference type="EMBL" id="JAPYYP010000003">
    <property type="protein sequence ID" value="MDA5107442.1"/>
    <property type="molecule type" value="Genomic_DNA"/>
</dbReference>
<feature type="transmembrane region" description="Helical" evidence="1">
    <location>
        <begin position="40"/>
        <end position="60"/>
    </location>
</feature>
<feature type="transmembrane region" description="Helical" evidence="1">
    <location>
        <begin position="66"/>
        <end position="90"/>
    </location>
</feature>